<reference evidence="21" key="1">
    <citation type="submission" date="2011-12" db="EMBL/GenBank/DDBJ databases">
        <title>The Draft Genome of Lepisosteus oculatus.</title>
        <authorList>
            <consortium name="The Broad Institute Genome Assembly &amp; Analysis Group"/>
            <consortium name="Computational R&amp;D Group"/>
            <consortium name="and Sequencing Platform"/>
            <person name="Di Palma F."/>
            <person name="Alfoldi J."/>
            <person name="Johnson J."/>
            <person name="Berlin A."/>
            <person name="Gnerre S."/>
            <person name="Jaffe D."/>
            <person name="MacCallum I."/>
            <person name="Young S."/>
            <person name="Walker B.J."/>
            <person name="Lander E.S."/>
            <person name="Lindblad-Toh K."/>
        </authorList>
    </citation>
    <scope>NUCLEOTIDE SEQUENCE [LARGE SCALE GENOMIC DNA]</scope>
</reference>
<reference evidence="20" key="2">
    <citation type="submission" date="2025-08" db="UniProtKB">
        <authorList>
            <consortium name="Ensembl"/>
        </authorList>
    </citation>
    <scope>IDENTIFICATION</scope>
</reference>
<keyword evidence="21" id="KW-1185">Reference proteome</keyword>
<protein>
    <recommendedName>
        <fullName evidence="14">Deoxyribonuclease-2-alpha</fullName>
        <ecNumber evidence="4">3.1.22.1</ecNumber>
    </recommendedName>
    <alternativeName>
        <fullName evidence="15">Acid DNase</fullName>
    </alternativeName>
    <alternativeName>
        <fullName evidence="17">Deoxyribonuclease II alpha</fullName>
    </alternativeName>
    <alternativeName>
        <fullName evidence="16">Lysosomal DNase II</fullName>
    </alternativeName>
</protein>
<evidence type="ECO:0000256" key="18">
    <source>
        <dbReference type="ARBA" id="ARBA00045381"/>
    </source>
</evidence>
<evidence type="ECO:0000256" key="2">
    <source>
        <dbReference type="ARBA" id="ARBA00004371"/>
    </source>
</evidence>
<evidence type="ECO:0000256" key="11">
    <source>
        <dbReference type="ARBA" id="ARBA00023157"/>
    </source>
</evidence>
<dbReference type="EC" id="3.1.22.1" evidence="4"/>
<feature type="signal peptide" evidence="19">
    <location>
        <begin position="1"/>
        <end position="16"/>
    </location>
</feature>
<evidence type="ECO:0000256" key="10">
    <source>
        <dbReference type="ARBA" id="ARBA00022801"/>
    </source>
</evidence>
<evidence type="ECO:0000256" key="12">
    <source>
        <dbReference type="ARBA" id="ARBA00023180"/>
    </source>
</evidence>
<evidence type="ECO:0000256" key="16">
    <source>
        <dbReference type="ARBA" id="ARBA00041918"/>
    </source>
</evidence>
<keyword evidence="12" id="KW-0325">Glycoprotein</keyword>
<dbReference type="Pfam" id="PF03265">
    <property type="entry name" value="DNase_II"/>
    <property type="match status" value="1"/>
</dbReference>
<evidence type="ECO:0000256" key="19">
    <source>
        <dbReference type="SAM" id="SignalP"/>
    </source>
</evidence>
<proteinExistence type="inferred from homology"/>
<dbReference type="GO" id="GO:0006915">
    <property type="term" value="P:apoptotic process"/>
    <property type="evidence" value="ECO:0007669"/>
    <property type="project" value="UniProtKB-KW"/>
</dbReference>
<evidence type="ECO:0000256" key="7">
    <source>
        <dbReference type="ARBA" id="ARBA00022722"/>
    </source>
</evidence>
<keyword evidence="5" id="KW-0217">Developmental protein</keyword>
<evidence type="ECO:0000256" key="14">
    <source>
        <dbReference type="ARBA" id="ARBA00039868"/>
    </source>
</evidence>
<keyword evidence="9" id="KW-0255">Endonuclease</keyword>
<comment type="function">
    <text evidence="18">Hydrolyzes DNA under acidic conditions with a preference for double-stranded DNA. Plays a major role in the clearance of nucleic acids generated through apoptosis, hence preventing autoinflammation. Necessary for proper fetal development and for definitive erythropoiesis in fetal liver and bone marrow, where it degrades nuclear DNA expelled from erythroid precursor cells.</text>
</comment>
<dbReference type="PANTHER" id="PTHR10858">
    <property type="entry name" value="DEOXYRIBONUCLEASE II"/>
    <property type="match status" value="1"/>
</dbReference>
<keyword evidence="8 19" id="KW-0732">Signal</keyword>
<comment type="subcellular location">
    <subcellularLocation>
        <location evidence="2">Lysosome</location>
    </subcellularLocation>
</comment>
<evidence type="ECO:0000256" key="17">
    <source>
        <dbReference type="ARBA" id="ARBA00043033"/>
    </source>
</evidence>
<dbReference type="PANTHER" id="PTHR10858:SF9">
    <property type="entry name" value="DEOXYRIBONUCLEASE-2-ALPHA"/>
    <property type="match status" value="1"/>
</dbReference>
<keyword evidence="11" id="KW-1015">Disulfide bond</keyword>
<comment type="catalytic activity">
    <reaction evidence="1">
        <text>Endonucleolytic cleavage to nucleoside 3'-phosphates and 3'-phosphooligonucleotide end-products.</text>
        <dbReference type="EC" id="3.1.22.1"/>
    </reaction>
</comment>
<dbReference type="Proteomes" id="UP000018468">
    <property type="component" value="Unassembled WGS sequence"/>
</dbReference>
<evidence type="ECO:0000256" key="3">
    <source>
        <dbReference type="ARBA" id="ARBA00007527"/>
    </source>
</evidence>
<evidence type="ECO:0000256" key="9">
    <source>
        <dbReference type="ARBA" id="ARBA00022759"/>
    </source>
</evidence>
<evidence type="ECO:0000313" key="21">
    <source>
        <dbReference type="Proteomes" id="UP000018468"/>
    </source>
</evidence>
<evidence type="ECO:0000256" key="8">
    <source>
        <dbReference type="ARBA" id="ARBA00022729"/>
    </source>
</evidence>
<dbReference type="GO" id="GO:0004531">
    <property type="term" value="F:deoxyribonuclease II activity"/>
    <property type="evidence" value="ECO:0007669"/>
    <property type="project" value="UniProtKB-EC"/>
</dbReference>
<dbReference type="STRING" id="7918.ENSLOCP00000000864"/>
<evidence type="ECO:0000313" key="20">
    <source>
        <dbReference type="Ensembl" id="ENSLOCP00000000864.1"/>
    </source>
</evidence>
<comment type="similarity">
    <text evidence="3">Belongs to the DNase II family.</text>
</comment>
<feature type="chain" id="PRO_5004867270" description="Deoxyribonuclease-2-alpha" evidence="19">
    <location>
        <begin position="17"/>
        <end position="83"/>
    </location>
</feature>
<dbReference type="AlphaFoldDB" id="W5LXK7"/>
<dbReference type="HOGENOM" id="CLU_2548859_0_0_1"/>
<name>W5LXK7_LEPOC</name>
<accession>W5LXK7</accession>
<sequence>FSLVQFLCLSAGGALAAVSCYNDQGSPVDWFYLYKLPQLSHHAPGSGLLYLLLQQGNDSWVKGASLVNKSDGALGRTVGQLYK</sequence>
<evidence type="ECO:0000256" key="4">
    <source>
        <dbReference type="ARBA" id="ARBA00012036"/>
    </source>
</evidence>
<dbReference type="InterPro" id="IPR004947">
    <property type="entry name" value="DNase_II"/>
</dbReference>
<keyword evidence="13" id="KW-0458">Lysosome</keyword>
<dbReference type="Ensembl" id="ENSLOCT00000000868.1">
    <property type="protein sequence ID" value="ENSLOCP00000000864.1"/>
    <property type="gene ID" value="ENSLOCG00000000779.1"/>
</dbReference>
<evidence type="ECO:0000256" key="6">
    <source>
        <dbReference type="ARBA" id="ARBA00022703"/>
    </source>
</evidence>
<evidence type="ECO:0000256" key="1">
    <source>
        <dbReference type="ARBA" id="ARBA00000447"/>
    </source>
</evidence>
<organism evidence="20 21">
    <name type="scientific">Lepisosteus oculatus</name>
    <name type="common">Spotted gar</name>
    <dbReference type="NCBI Taxonomy" id="7918"/>
    <lineage>
        <taxon>Eukaryota</taxon>
        <taxon>Metazoa</taxon>
        <taxon>Chordata</taxon>
        <taxon>Craniata</taxon>
        <taxon>Vertebrata</taxon>
        <taxon>Euteleostomi</taxon>
        <taxon>Actinopterygii</taxon>
        <taxon>Neopterygii</taxon>
        <taxon>Holostei</taxon>
        <taxon>Semionotiformes</taxon>
        <taxon>Lepisosteidae</taxon>
        <taxon>Lepisosteus</taxon>
    </lineage>
</organism>
<keyword evidence="7" id="KW-0540">Nuclease</keyword>
<evidence type="ECO:0000256" key="13">
    <source>
        <dbReference type="ARBA" id="ARBA00023228"/>
    </source>
</evidence>
<dbReference type="OMA" id="QTWAHEG"/>
<dbReference type="InParanoid" id="W5LXK7"/>
<dbReference type="Bgee" id="ENSLOCG00000000779">
    <property type="expression patterns" value="Expressed in muscle tissue and 13 other cell types or tissues"/>
</dbReference>
<reference evidence="20" key="3">
    <citation type="submission" date="2025-09" db="UniProtKB">
        <authorList>
            <consortium name="Ensembl"/>
        </authorList>
    </citation>
    <scope>IDENTIFICATION</scope>
</reference>
<keyword evidence="10" id="KW-0378">Hydrolase</keyword>
<keyword evidence="6" id="KW-0053">Apoptosis</keyword>
<evidence type="ECO:0000256" key="5">
    <source>
        <dbReference type="ARBA" id="ARBA00022473"/>
    </source>
</evidence>
<dbReference type="eggNOG" id="KOG3825">
    <property type="taxonomic scope" value="Eukaryota"/>
</dbReference>
<evidence type="ECO:0000256" key="15">
    <source>
        <dbReference type="ARBA" id="ARBA00041393"/>
    </source>
</evidence>
<dbReference type="GO" id="GO:0005764">
    <property type="term" value="C:lysosome"/>
    <property type="evidence" value="ECO:0007669"/>
    <property type="project" value="UniProtKB-SubCell"/>
</dbReference>